<name>A0A842HC85_9BACT</name>
<comment type="caution">
    <text evidence="13">The sequence shown here is derived from an EMBL/GenBank/DDBJ whole genome shotgun (WGS) entry which is preliminary data.</text>
</comment>
<dbReference type="AlphaFoldDB" id="A0A842HC85"/>
<dbReference type="Gene3D" id="1.20.1730.10">
    <property type="entry name" value="Sodium/glucose cotransporter"/>
    <property type="match status" value="1"/>
</dbReference>
<evidence type="ECO:0000256" key="4">
    <source>
        <dbReference type="ARBA" id="ARBA00022475"/>
    </source>
</evidence>
<accession>A0A842HC85</accession>
<evidence type="ECO:0000256" key="12">
    <source>
        <dbReference type="SAM" id="Phobius"/>
    </source>
</evidence>
<keyword evidence="7" id="KW-0915">Sodium</keyword>
<evidence type="ECO:0000256" key="8">
    <source>
        <dbReference type="ARBA" id="ARBA00023065"/>
    </source>
</evidence>
<evidence type="ECO:0000256" key="7">
    <source>
        <dbReference type="ARBA" id="ARBA00023053"/>
    </source>
</evidence>
<dbReference type="InterPro" id="IPR001734">
    <property type="entry name" value="Na/solute_symporter"/>
</dbReference>
<evidence type="ECO:0000256" key="1">
    <source>
        <dbReference type="ARBA" id="ARBA00004651"/>
    </source>
</evidence>
<evidence type="ECO:0000256" key="11">
    <source>
        <dbReference type="RuleBase" id="RU362091"/>
    </source>
</evidence>
<evidence type="ECO:0000256" key="10">
    <source>
        <dbReference type="ARBA" id="ARBA00023201"/>
    </source>
</evidence>
<protein>
    <submittedName>
        <fullName evidence="13">Sodium/solute symporter</fullName>
    </submittedName>
</protein>
<evidence type="ECO:0000256" key="3">
    <source>
        <dbReference type="ARBA" id="ARBA00022448"/>
    </source>
</evidence>
<feature type="transmembrane region" description="Helical" evidence="12">
    <location>
        <begin position="126"/>
        <end position="149"/>
    </location>
</feature>
<evidence type="ECO:0000256" key="6">
    <source>
        <dbReference type="ARBA" id="ARBA00022989"/>
    </source>
</evidence>
<sequence length="540" mass="59573">MEQATPENYMTWLDWGMIVTYMLFVIAVGSLFAKRQTSTDRYFVAERKIPGWVAGISMFATLLSSFTFIAFPGWTYDHDWQLILRESMAPFAVIFCAILIIPIYRRAIRMSAYEYLEKRFGYIGRLYGTIGFLIGHFIKVGVVLYALSLTLSTVLGLDTKTIILILGLGTLIFTFFGGIEGVVLTEVVQGALMLFCGLLVIAFLSFKTDTSFAAFSTAWDAGKFKVIDPTFDLSRESSWVFALFGLFMFLTKYSTDQTMVQRYLLAPSVKEAVRGTMIGLACCILAWVIFFLIGSLLWGFYDLNPGRLSEAITKGDEVFPYFIGSELPMGVTGLVMAGLFAAAQSTISGDLNSIGACITSDFYCRFSKSQNARTQLLMGKMVILLSGLLMIGLAILMDLYPGGIAEFTMDVGAIVGAIIGGGLLALFLMGFFTRRVTKNGIYFGLCCSVIITFICVIFKDGKIVSIIPGFPIHLWTLPIFTNIITMVLAYLASLTLFRGAPAPIELTVHGYDLYSKLLLSVKNIFRGKSKAPKAKPPIGR</sequence>
<keyword evidence="3" id="KW-0813">Transport</keyword>
<evidence type="ECO:0000313" key="14">
    <source>
        <dbReference type="Proteomes" id="UP000546464"/>
    </source>
</evidence>
<feature type="transmembrane region" description="Helical" evidence="12">
    <location>
        <begin position="52"/>
        <end position="76"/>
    </location>
</feature>
<feature type="transmembrane region" description="Helical" evidence="12">
    <location>
        <begin position="479"/>
        <end position="497"/>
    </location>
</feature>
<evidence type="ECO:0000313" key="13">
    <source>
        <dbReference type="EMBL" id="MBC2593217.1"/>
    </source>
</evidence>
<feature type="transmembrane region" description="Helical" evidence="12">
    <location>
        <begin position="381"/>
        <end position="400"/>
    </location>
</feature>
<reference evidence="13 14" key="1">
    <citation type="submission" date="2020-07" db="EMBL/GenBank/DDBJ databases">
        <authorList>
            <person name="Feng X."/>
        </authorList>
    </citation>
    <scope>NUCLEOTIDE SEQUENCE [LARGE SCALE GENOMIC DNA]</scope>
    <source>
        <strain evidence="13 14">JCM31066</strain>
    </source>
</reference>
<dbReference type="PROSITE" id="PS50283">
    <property type="entry name" value="NA_SOLUT_SYMP_3"/>
    <property type="match status" value="1"/>
</dbReference>
<feature type="transmembrane region" description="Helical" evidence="12">
    <location>
        <begin position="12"/>
        <end position="32"/>
    </location>
</feature>
<gene>
    <name evidence="13" type="ORF">H5P28_02985</name>
</gene>
<feature type="transmembrane region" description="Helical" evidence="12">
    <location>
        <begin position="321"/>
        <end position="343"/>
    </location>
</feature>
<evidence type="ECO:0000256" key="5">
    <source>
        <dbReference type="ARBA" id="ARBA00022692"/>
    </source>
</evidence>
<proteinExistence type="inferred from homology"/>
<keyword evidence="5 12" id="KW-0812">Transmembrane</keyword>
<keyword evidence="9 12" id="KW-0472">Membrane</keyword>
<feature type="transmembrane region" description="Helical" evidence="12">
    <location>
        <begin position="276"/>
        <end position="301"/>
    </location>
</feature>
<dbReference type="EMBL" id="JACHVB010000012">
    <property type="protein sequence ID" value="MBC2593217.1"/>
    <property type="molecule type" value="Genomic_DNA"/>
</dbReference>
<feature type="transmembrane region" description="Helical" evidence="12">
    <location>
        <begin position="161"/>
        <end position="183"/>
    </location>
</feature>
<dbReference type="GO" id="GO:0005886">
    <property type="term" value="C:plasma membrane"/>
    <property type="evidence" value="ECO:0007669"/>
    <property type="project" value="UniProtKB-SubCell"/>
</dbReference>
<keyword evidence="14" id="KW-1185">Reference proteome</keyword>
<dbReference type="InterPro" id="IPR051163">
    <property type="entry name" value="Sodium:Solute_Symporter_SSF"/>
</dbReference>
<dbReference type="RefSeq" id="WP_185674207.1">
    <property type="nucleotide sequence ID" value="NZ_JACHVB010000012.1"/>
</dbReference>
<dbReference type="Pfam" id="PF00474">
    <property type="entry name" value="SSF"/>
    <property type="match status" value="1"/>
</dbReference>
<keyword evidence="6 12" id="KW-1133">Transmembrane helix</keyword>
<keyword evidence="4" id="KW-1003">Cell membrane</keyword>
<dbReference type="GO" id="GO:0015293">
    <property type="term" value="F:symporter activity"/>
    <property type="evidence" value="ECO:0007669"/>
    <property type="project" value="TreeGrafter"/>
</dbReference>
<feature type="transmembrane region" description="Helical" evidence="12">
    <location>
        <begin position="190"/>
        <end position="206"/>
    </location>
</feature>
<keyword evidence="10" id="KW-0739">Sodium transport</keyword>
<feature type="transmembrane region" description="Helical" evidence="12">
    <location>
        <begin position="238"/>
        <end position="255"/>
    </location>
</feature>
<comment type="subcellular location">
    <subcellularLocation>
        <location evidence="1">Cell membrane</location>
        <topology evidence="1">Multi-pass membrane protein</topology>
    </subcellularLocation>
</comment>
<organism evidence="13 14">
    <name type="scientific">Ruficoccus amylovorans</name>
    <dbReference type="NCBI Taxonomy" id="1804625"/>
    <lineage>
        <taxon>Bacteria</taxon>
        <taxon>Pseudomonadati</taxon>
        <taxon>Verrucomicrobiota</taxon>
        <taxon>Opitutia</taxon>
        <taxon>Puniceicoccales</taxon>
        <taxon>Cerasicoccaceae</taxon>
        <taxon>Ruficoccus</taxon>
    </lineage>
</organism>
<feature type="transmembrane region" description="Helical" evidence="12">
    <location>
        <begin position="412"/>
        <end position="433"/>
    </location>
</feature>
<dbReference type="NCBIfam" id="TIGR00813">
    <property type="entry name" value="sss"/>
    <property type="match status" value="1"/>
</dbReference>
<comment type="similarity">
    <text evidence="2 11">Belongs to the sodium:solute symporter (SSF) (TC 2.A.21) family.</text>
</comment>
<dbReference type="PANTHER" id="PTHR42985:SF40">
    <property type="entry name" value="LD47995P-RELATED"/>
    <property type="match status" value="1"/>
</dbReference>
<feature type="transmembrane region" description="Helical" evidence="12">
    <location>
        <begin position="440"/>
        <end position="459"/>
    </location>
</feature>
<dbReference type="PANTHER" id="PTHR42985">
    <property type="entry name" value="SODIUM-COUPLED MONOCARBOXYLATE TRANSPORTER"/>
    <property type="match status" value="1"/>
</dbReference>
<feature type="transmembrane region" description="Helical" evidence="12">
    <location>
        <begin position="88"/>
        <end position="105"/>
    </location>
</feature>
<evidence type="ECO:0000256" key="9">
    <source>
        <dbReference type="ARBA" id="ARBA00023136"/>
    </source>
</evidence>
<keyword evidence="8" id="KW-0406">Ion transport</keyword>
<evidence type="ECO:0000256" key="2">
    <source>
        <dbReference type="ARBA" id="ARBA00006434"/>
    </source>
</evidence>
<dbReference type="GO" id="GO:0006814">
    <property type="term" value="P:sodium ion transport"/>
    <property type="evidence" value="ECO:0007669"/>
    <property type="project" value="UniProtKB-KW"/>
</dbReference>
<dbReference type="Proteomes" id="UP000546464">
    <property type="component" value="Unassembled WGS sequence"/>
</dbReference>
<dbReference type="InterPro" id="IPR038377">
    <property type="entry name" value="Na/Glc_symporter_sf"/>
</dbReference>